<keyword evidence="6" id="KW-0460">Magnesium</keyword>
<evidence type="ECO:0000313" key="12">
    <source>
        <dbReference type="EMBL" id="KAJ6371604.1"/>
    </source>
</evidence>
<evidence type="ECO:0000256" key="4">
    <source>
        <dbReference type="ARBA" id="ARBA00022801"/>
    </source>
</evidence>
<evidence type="ECO:0000256" key="10">
    <source>
        <dbReference type="SAM" id="MobiDB-lite"/>
    </source>
</evidence>
<dbReference type="PANTHER" id="PTHR13620">
    <property type="entry name" value="3-5 EXONUCLEASE"/>
    <property type="match status" value="1"/>
</dbReference>
<comment type="caution">
    <text evidence="12">The sequence shown here is derived from an EMBL/GenBank/DDBJ whole genome shotgun (WGS) entry which is preliminary data.</text>
</comment>
<evidence type="ECO:0000256" key="2">
    <source>
        <dbReference type="ARBA" id="ARBA00022722"/>
    </source>
</evidence>
<dbReference type="SMART" id="SM00474">
    <property type="entry name" value="35EXOc"/>
    <property type="match status" value="1"/>
</dbReference>
<reference evidence="12" key="2">
    <citation type="journal article" date="2023" name="Int. J. Mol. Sci.">
        <title>De Novo Assembly and Annotation of 11 Diverse Shrub Willow (Salix) Genomes Reveals Novel Gene Organization in Sex-Linked Regions.</title>
        <authorList>
            <person name="Hyden B."/>
            <person name="Feng K."/>
            <person name="Yates T.B."/>
            <person name="Jawdy S."/>
            <person name="Cereghino C."/>
            <person name="Smart L.B."/>
            <person name="Muchero W."/>
        </authorList>
    </citation>
    <scope>NUCLEOTIDE SEQUENCE</scope>
    <source>
        <tissue evidence="12">Shoot tip</tissue>
    </source>
</reference>
<comment type="subcellular location">
    <subcellularLocation>
        <location evidence="1">Nucleus</location>
    </subcellularLocation>
</comment>
<keyword evidence="3" id="KW-0479">Metal-binding</keyword>
<dbReference type="Pfam" id="PF01612">
    <property type="entry name" value="DNA_pol_A_exo1"/>
    <property type="match status" value="1"/>
</dbReference>
<keyword evidence="2" id="KW-0540">Nuclease</keyword>
<dbReference type="InterPro" id="IPR012337">
    <property type="entry name" value="RNaseH-like_sf"/>
</dbReference>
<reference evidence="12" key="1">
    <citation type="submission" date="2022-10" db="EMBL/GenBank/DDBJ databases">
        <authorList>
            <person name="Hyden B.L."/>
            <person name="Feng K."/>
            <person name="Yates T."/>
            <person name="Jawdy S."/>
            <person name="Smart L.B."/>
            <person name="Muchero W."/>
        </authorList>
    </citation>
    <scope>NUCLEOTIDE SEQUENCE</scope>
    <source>
        <tissue evidence="12">Shoot tip</tissue>
    </source>
</reference>
<feature type="region of interest" description="Disordered" evidence="10">
    <location>
        <begin position="38"/>
        <end position="87"/>
    </location>
</feature>
<keyword evidence="7" id="KW-0539">Nucleus</keyword>
<dbReference type="Proteomes" id="UP001141253">
    <property type="component" value="Chromosome 17"/>
</dbReference>
<feature type="compositionally biased region" description="Low complexity" evidence="10">
    <location>
        <begin position="136"/>
        <end position="156"/>
    </location>
</feature>
<gene>
    <name evidence="12" type="ORF">OIU77_002003</name>
</gene>
<evidence type="ECO:0000313" key="13">
    <source>
        <dbReference type="Proteomes" id="UP001141253"/>
    </source>
</evidence>
<keyword evidence="4" id="KW-0378">Hydrolase</keyword>
<dbReference type="Gene3D" id="3.30.420.10">
    <property type="entry name" value="Ribonuclease H-like superfamily/Ribonuclease H"/>
    <property type="match status" value="1"/>
</dbReference>
<dbReference type="InterPro" id="IPR051132">
    <property type="entry name" value="3-5_Exonuclease_domain"/>
</dbReference>
<sequence length="441" mass="48497">MNSRQQETNNNSNINCCPVLDWDQPLTDQELEAIDAIEASFQSSTPSSSSSSSTTVTASPSSSIMKKRHSSPQKDQEPPKIRRRLPDSIFSLSKPFSLSPCQGNVKMRYPAMKFGGQPLADEELEAIDAIEASFQCSTPSSSSSSSTTVTASPSSSIMKKRHSSPQKDQEPPKIRRQLPDSIFSLSKPFSLSPCQGNVKMRYPAMKFGGQILYSRTSIDVEKAARELLQSLEAKKEEMDRVIIGFDIEWKPSFTKGVLPGKAAVMQICASNSLCHVMHIFHSGITRSLQFLLEDSTVVKAGIGIGGDRVKVFRDYNVSVKSVEDLSYLANQKLGGEPKTWGLQALTETLVCKELQKPNRIRLGNWEVDVLSKEQLQYAATDAFASWQLYQVNIRESSFTFTAVVGDVAGISFLVVTQVLNSLPNAKDATDSISTELEVEST</sequence>
<organism evidence="12 13">
    <name type="scientific">Salix suchowensis</name>
    <dbReference type="NCBI Taxonomy" id="1278906"/>
    <lineage>
        <taxon>Eukaryota</taxon>
        <taxon>Viridiplantae</taxon>
        <taxon>Streptophyta</taxon>
        <taxon>Embryophyta</taxon>
        <taxon>Tracheophyta</taxon>
        <taxon>Spermatophyta</taxon>
        <taxon>Magnoliopsida</taxon>
        <taxon>eudicotyledons</taxon>
        <taxon>Gunneridae</taxon>
        <taxon>Pentapetalae</taxon>
        <taxon>rosids</taxon>
        <taxon>fabids</taxon>
        <taxon>Malpighiales</taxon>
        <taxon>Salicaceae</taxon>
        <taxon>Saliceae</taxon>
        <taxon>Salix</taxon>
    </lineage>
</organism>
<name>A0ABQ9B3B8_9ROSI</name>
<feature type="region of interest" description="Disordered" evidence="10">
    <location>
        <begin position="136"/>
        <end position="174"/>
    </location>
</feature>
<feature type="compositionally biased region" description="Basic and acidic residues" evidence="10">
    <location>
        <begin position="72"/>
        <end position="86"/>
    </location>
</feature>
<dbReference type="EMBL" id="JAPFFI010000013">
    <property type="protein sequence ID" value="KAJ6371604.1"/>
    <property type="molecule type" value="Genomic_DNA"/>
</dbReference>
<evidence type="ECO:0000256" key="6">
    <source>
        <dbReference type="ARBA" id="ARBA00022842"/>
    </source>
</evidence>
<evidence type="ECO:0000256" key="9">
    <source>
        <dbReference type="ARBA" id="ARBA00042761"/>
    </source>
</evidence>
<keyword evidence="13" id="KW-1185">Reference proteome</keyword>
<evidence type="ECO:0000256" key="1">
    <source>
        <dbReference type="ARBA" id="ARBA00004123"/>
    </source>
</evidence>
<accession>A0ABQ9B3B8</accession>
<evidence type="ECO:0000256" key="5">
    <source>
        <dbReference type="ARBA" id="ARBA00022839"/>
    </source>
</evidence>
<dbReference type="SUPFAM" id="SSF53098">
    <property type="entry name" value="Ribonuclease H-like"/>
    <property type="match status" value="1"/>
</dbReference>
<evidence type="ECO:0000256" key="8">
    <source>
        <dbReference type="ARBA" id="ARBA00040531"/>
    </source>
</evidence>
<dbReference type="InterPro" id="IPR036397">
    <property type="entry name" value="RNaseH_sf"/>
</dbReference>
<evidence type="ECO:0000256" key="3">
    <source>
        <dbReference type="ARBA" id="ARBA00022723"/>
    </source>
</evidence>
<keyword evidence="5" id="KW-0269">Exonuclease</keyword>
<feature type="compositionally biased region" description="Low complexity" evidence="10">
    <location>
        <begin position="43"/>
        <end position="63"/>
    </location>
</feature>
<proteinExistence type="predicted"/>
<feature type="domain" description="3'-5' exonuclease" evidence="11">
    <location>
        <begin position="215"/>
        <end position="397"/>
    </location>
</feature>
<evidence type="ECO:0000259" key="11">
    <source>
        <dbReference type="SMART" id="SM00474"/>
    </source>
</evidence>
<dbReference type="InterPro" id="IPR002562">
    <property type="entry name" value="3'-5'_exonuclease_dom"/>
</dbReference>
<dbReference type="CDD" id="cd06141">
    <property type="entry name" value="WRN_exo"/>
    <property type="match status" value="1"/>
</dbReference>
<protein>
    <recommendedName>
        <fullName evidence="8">3'-5' exonuclease</fullName>
    </recommendedName>
    <alternativeName>
        <fullName evidence="9">Werner Syndrome-like exonuclease</fullName>
    </alternativeName>
</protein>
<evidence type="ECO:0000256" key="7">
    <source>
        <dbReference type="ARBA" id="ARBA00023242"/>
    </source>
</evidence>
<dbReference type="PANTHER" id="PTHR13620:SF109">
    <property type="entry name" value="3'-5' EXONUCLEASE"/>
    <property type="match status" value="1"/>
</dbReference>